<protein>
    <recommendedName>
        <fullName evidence="3">TerB family tellurite resistance protein</fullName>
    </recommendedName>
</protein>
<dbReference type="Proteomes" id="UP000245802">
    <property type="component" value="Chromosome"/>
</dbReference>
<evidence type="ECO:0000313" key="2">
    <source>
        <dbReference type="Proteomes" id="UP000245802"/>
    </source>
</evidence>
<dbReference type="AlphaFoldDB" id="A0A2Z3GUA1"/>
<sequence>MSELNDTTTLEAAVSSLRELKSQILSEGHDLHICDVDVALIREHLADGRLDSDDLLALTELRSEARSSCAAFDELFFPAFKKYLLADGTISHHEQFLLLRMLYSGGGVDDAERRFLVELRNEVPVLTPEFDDLCQLALSTG</sequence>
<proteinExistence type="predicted"/>
<reference evidence="1 2" key="1">
    <citation type="submission" date="2018-01" db="EMBL/GenBank/DDBJ databases">
        <title>G. obscuriglobus.</title>
        <authorList>
            <person name="Franke J."/>
            <person name="Blomberg W."/>
            <person name="Selmecki A."/>
        </authorList>
    </citation>
    <scope>NUCLEOTIDE SEQUENCE [LARGE SCALE GENOMIC DNA]</scope>
    <source>
        <strain evidence="1 2">DSM 5831</strain>
    </source>
</reference>
<dbReference type="EMBL" id="CP025958">
    <property type="protein sequence ID" value="AWM37333.1"/>
    <property type="molecule type" value="Genomic_DNA"/>
</dbReference>
<gene>
    <name evidence="1" type="ORF">C1280_10055</name>
</gene>
<organism evidence="1 2">
    <name type="scientific">Gemmata obscuriglobus</name>
    <dbReference type="NCBI Taxonomy" id="114"/>
    <lineage>
        <taxon>Bacteria</taxon>
        <taxon>Pseudomonadati</taxon>
        <taxon>Planctomycetota</taxon>
        <taxon>Planctomycetia</taxon>
        <taxon>Gemmatales</taxon>
        <taxon>Gemmataceae</taxon>
        <taxon>Gemmata</taxon>
    </lineage>
</organism>
<keyword evidence="2" id="KW-1185">Reference proteome</keyword>
<evidence type="ECO:0008006" key="3">
    <source>
        <dbReference type="Google" id="ProtNLM"/>
    </source>
</evidence>
<accession>A0A2Z3GUA1</accession>
<dbReference type="KEGG" id="gog:C1280_10055"/>
<evidence type="ECO:0000313" key="1">
    <source>
        <dbReference type="EMBL" id="AWM37333.1"/>
    </source>
</evidence>
<name>A0A2Z3GUA1_9BACT</name>